<organism evidence="1 3">
    <name type="scientific">Caldalkalibacillus thermarum (strain TA2.A1)</name>
    <dbReference type="NCBI Taxonomy" id="986075"/>
    <lineage>
        <taxon>Bacteria</taxon>
        <taxon>Bacillati</taxon>
        <taxon>Bacillota</taxon>
        <taxon>Bacilli</taxon>
        <taxon>Bacillales</taxon>
        <taxon>Bacillaceae</taxon>
        <taxon>Caldalkalibacillus</taxon>
    </lineage>
</organism>
<evidence type="ECO:0000313" key="1">
    <source>
        <dbReference type="EMBL" id="EGL81371.1"/>
    </source>
</evidence>
<dbReference type="Proteomes" id="UP000825179">
    <property type="component" value="Chromosome"/>
</dbReference>
<dbReference type="KEGG" id="cthu:HUR95_12000"/>
<dbReference type="RefSeq" id="WP_007506646.1">
    <property type="nucleotide sequence ID" value="NZ_CP082237.1"/>
</dbReference>
<dbReference type="EMBL" id="AFCE01000238">
    <property type="protein sequence ID" value="EGL81371.1"/>
    <property type="molecule type" value="Genomic_DNA"/>
</dbReference>
<dbReference type="EMBL" id="CP082237">
    <property type="protein sequence ID" value="QZT33044.1"/>
    <property type="molecule type" value="Genomic_DNA"/>
</dbReference>
<dbReference type="AlphaFoldDB" id="F5LBB3"/>
<reference evidence="2" key="3">
    <citation type="submission" date="2021-08" db="EMBL/GenBank/DDBJ databases">
        <authorList>
            <person name="de Jong S."/>
            <person name="van den Broek M."/>
            <person name="Merkel A."/>
            <person name="de la Torre Cortes P."/>
            <person name="Kalamorz F."/>
            <person name="Cook G."/>
            <person name="van Loosdrecht M."/>
            <person name="McMillan D."/>
        </authorList>
    </citation>
    <scope>NUCLEOTIDE SEQUENCE</scope>
    <source>
        <strain evidence="2">TA2.A1</strain>
    </source>
</reference>
<evidence type="ECO:0008006" key="5">
    <source>
        <dbReference type="Google" id="ProtNLM"/>
    </source>
</evidence>
<evidence type="ECO:0000313" key="2">
    <source>
        <dbReference type="EMBL" id="QZT33044.1"/>
    </source>
</evidence>
<evidence type="ECO:0000313" key="4">
    <source>
        <dbReference type="Proteomes" id="UP000825179"/>
    </source>
</evidence>
<gene>
    <name evidence="1" type="ORF">CathTA2_0104</name>
    <name evidence="2" type="ORF">HUR95_12000</name>
</gene>
<dbReference type="Proteomes" id="UP000010716">
    <property type="component" value="Unassembled WGS sequence"/>
</dbReference>
<reference evidence="2 4" key="2">
    <citation type="journal article" date="2020" name="Extremophiles">
        <title>Genomic analysis of Caldalkalibacillus thermarum TA2.A1 reveals aerobic alkaliphilic metabolism and evolutionary hallmarks linking alkaliphilic bacteria and plant life.</title>
        <authorList>
            <person name="de Jong S.I."/>
            <person name="van den Broek M.A."/>
            <person name="Merkel A.Y."/>
            <person name="de la Torre Cortes P."/>
            <person name="Kalamorz F."/>
            <person name="Cook G.M."/>
            <person name="van Loosdrecht M.C.M."/>
            <person name="McMillan D.G.G."/>
        </authorList>
    </citation>
    <scope>NUCLEOTIDE SEQUENCE [LARGE SCALE GENOMIC DNA]</scope>
    <source>
        <strain evidence="2 4">TA2.A1</strain>
    </source>
</reference>
<sequence length="94" mass="11024">MKKFLQKQKMMNHPVDIIYMDKKGHITYRTIFIKKITDDKIMAFCTLRGQQRTFELCNILAAEKGDINIAKGNKNYAWFQPHVVFQQKDVPGTC</sequence>
<proteinExistence type="predicted"/>
<evidence type="ECO:0000313" key="3">
    <source>
        <dbReference type="Proteomes" id="UP000010716"/>
    </source>
</evidence>
<name>F5LBB3_CALTT</name>
<reference evidence="1 3" key="1">
    <citation type="journal article" date="2011" name="J. Bacteriol.">
        <title>Draft genome sequence of the thermoalkaliphilic Caldalkalibacillus thermarum strain TA2.A1.</title>
        <authorList>
            <person name="Kalamorz F."/>
            <person name="Keis S."/>
            <person name="McMillan D.G."/>
            <person name="Olsson K."/>
            <person name="Stanton J.A."/>
            <person name="Stockwell P."/>
            <person name="Black M.A."/>
            <person name="Klingeman D.M."/>
            <person name="Land M.L."/>
            <person name="Han C.S."/>
            <person name="Martin S.L."/>
            <person name="Becher S.A."/>
            <person name="Peddie C.J."/>
            <person name="Morgan H.W."/>
            <person name="Matthies D."/>
            <person name="Preiss L."/>
            <person name="Meier T."/>
            <person name="Brown S.D."/>
            <person name="Cook G.M."/>
        </authorList>
    </citation>
    <scope>NUCLEOTIDE SEQUENCE [LARGE SCALE GENOMIC DNA]</scope>
    <source>
        <strain evidence="1 3">TA2.A1</strain>
    </source>
</reference>
<keyword evidence="4" id="KW-1185">Reference proteome</keyword>
<accession>F5LBB3</accession>
<protein>
    <recommendedName>
        <fullName evidence="5">WYL domain-containing protein</fullName>
    </recommendedName>
</protein>